<feature type="region of interest" description="Disordered" evidence="2">
    <location>
        <begin position="2070"/>
        <end position="2106"/>
    </location>
</feature>
<feature type="repeat" description="TPR" evidence="1">
    <location>
        <begin position="315"/>
        <end position="348"/>
    </location>
</feature>
<dbReference type="FunFam" id="1.25.40.10:FF:001539">
    <property type="entry name" value="AGAP002648-PA"/>
    <property type="match status" value="1"/>
</dbReference>
<dbReference type="FunFam" id="1.25.40.10:FF:000792">
    <property type="entry name" value="tetratricopeptide repeat protein 28"/>
    <property type="match status" value="1"/>
</dbReference>
<feature type="repeat" description="TPR" evidence="1">
    <location>
        <begin position="395"/>
        <end position="428"/>
    </location>
</feature>
<evidence type="ECO:0000256" key="1">
    <source>
        <dbReference type="PROSITE-ProRule" id="PRU00339"/>
    </source>
</evidence>
<dbReference type="Pfam" id="PF13424">
    <property type="entry name" value="TPR_12"/>
    <property type="match status" value="8"/>
</dbReference>
<dbReference type="Proteomes" id="UP000095300">
    <property type="component" value="Unassembled WGS sequence"/>
</dbReference>
<dbReference type="Gene3D" id="1.25.40.10">
    <property type="entry name" value="Tetratricopeptide repeat domain"/>
    <property type="match status" value="6"/>
</dbReference>
<dbReference type="PANTHER" id="PTHR10098">
    <property type="entry name" value="RAPSYN-RELATED"/>
    <property type="match status" value="1"/>
</dbReference>
<sequence length="2608" mass="283450">MTNYENLLNLPLNFNGNELNAELANANVTHDAVKMSQRDFSENEPECNAELTAANRALFLEKVRQSNAACQNGDFGTAVILYTDALQLDPSNYILYSNRSAARLKQGQFALALQDATKARELCPQWPKAYFRQGVALQCLGRYGEALASFAAGLGQDPQNKQLLSGLLEASIKSPLRHALEPTFQQLRTMSLDQSPFVVISVVGQELLQAGQYHSAVTVLEAALLIGSCSLKLRGSVFSALSSAHWVLNQLDKAIGYMQQDLAVAKSLGDTAGECRAHGNLGSAYFSQGSFKEALTAHRYQLVLAMKCKDTQAAAAALTSLGHVYTAIGDYPNALASHKQCVQLVKQIGDRLQEAREIGNVGAVFLAMGDFDSAVDCHTQHLRLARKLGNQVEEAKAYSNLGSSHHYRRNFSQAMTFHEQVLRISQQLGDRNIEARAYAGLGHAARCAGDIVQAKKWHEKQLEMALASRDKVGEGRACSNLGIVYQLLGEHDAALKLHQAHLTIARQLHDRAGMGRAYGNIGNAYSSAGLYEAAIKYHKQELIISKEVNDRSAEASTHGNLAVAYQALGAHDMAMIHYRAHLNIARELKDTQGEACALLNLGNCLSSRQEFSHAVPYYEQYLMLSQELGDVAAEGKACHFLGYVHYCIGNFREAVRYYDQDLALAKDLQDKINMGRAYCNLGLAHLALGNTQAALECQKYFLAVAHMTNHLSGKFRALGNIGDILVRTGEIEEGAKMYQRQLTLARHSRERSMEAAACGALGLAHRLVKKFDKALGYHTQELSLRHQMADLKGECKAHGHLGAVHMALYNYTQAVKCYQDQLARAQELQDSAIEAQTFGNLGIAKLNMGHYEDAIGYLEQQLGTLERVNLPTTQHDRARALGHLGDCYDALGDYEEAIKCHERHLQLATELQSFRDQEKAYRGMGHCHRALGNLQEALVCLEKRLVVAHELGSPDVKAVAYGDLGNIHCALGNHEQAVNCLEHQQEIARELGDRILVSDATSALGNVYQRMGDNDGALKLHKMDLEMGDHLGNAGMQARACGNLGAVYEAIRSYDDAVKFYEKQLTMTTDHLSKTFACGSLGRVFHQMGQHAEAINYLKQGLAIAQSINKSEEEAKIRHQLGLALRASGDNEGAKHQMENAAQLLESVRYDQRSPDARSNLFDLQTSCYHILQQIFVAMQRNEDALVAAERCKARSSPDTNSITRKTMMTCSEHIYDIVNRTKNNVLYFSLAIDELYAWFLQPQKGIVRFHAIKISEETLKMSSEKLAEHAKDSEDKESLLERYINMVRDNLGVNSDTVLHEGDGSGWRSSSENLLDDFSNERSGFLRMVNRNHLMNSSNYSLSSLFSLGSVGGSVASSLQGSTRSIGSLQGSARSRRAPMLPVWQGPSCLHTLFNILMAPFDDLLPTGGAVSRQGRKELILVLDNELYLVPFAILRSSQEDGEYLSERCSLITVPSLHSLRIKSKILRSRELAENLNTALVVGGPRIPTTLAETWRWSESPASLQEAAMVADMLQAKTLVGCNATKEAIISELPSAECVHFAANLSWKLGAVVLSPGDVVDSQSQKRFYQSSNTDTPSEQDHETPELSGGNMELPQLSDFILSAVDVLNIKLNAKLVVLSSYHSIEPITGTGVANLAGSWLSAGAGAVLISLWPVPETAAKILLRAFYSSLLQGARAARALAEAMQTVQHTKHFAHPANWAGFLLVGGNVRLSNKVALMGHALCELMRTPDKCRDALRVCLHLVEKSLQRIHRGQKNAMYTTQKSIENKAGPVGGWKDLLMAVGFRFEPAANGIPSSVFFPQTDPEDRLSQCSASLQALLALTPLTLQALAKLVGSSDMADDIIAVIRNVLAQYPPKGSPETEAAIEIPLSVRLWRVAGCHELLASMGFDLTEVGQDQVTLRTGKQANRRICQFVLQALLALFDTQEAPKSLGLDSSSSCESLIEDNGTDVTVANAPNNHQHLTSTPHQALVTDPAKAPLNMGMSLPPLPINRSRLISTGSGAFISYVRRRGEPDGGRTDNETMPTASAACSSSTIYPILDQSSLNNTTDSELSDGYISQSHITKTSTCRLPSSTLRGPVRVSRPGGGGESDAAFTPSPPVTTQTQVDPNVSLALAHQTRIRNLYSGSTMGYLGDSVIPEISAVPNTVGRRPDSSSSASSTTDWEGSGHATVLRRGGHMPPLPPPRQNMPLVDSLRPLAPMAPVYNNLNANMASTAAGANADSNSSESEFERTLKVGQLPMSHFRLKPKIKLGSAQTSVAARVSKEHALFMDRLNVRTEVNSQSTPNVAPPATATSVTNNTAGSRKAISLPDDEDNPLVFSAPTSLYFSQADSDALQEAKKDSKPVSGHGTAAPGTGNSTGQGAVAKEAVKSNQKTIQDSIMRHMNREMTPTISEVYHERNIGLGLAPPLSKLLLSKNYDESEQACKATPNNSIAALSLAEASNDIELSGASSSSSVSTTNTKTLNTQSSSGNNATPKEECPTCGEPDDIICRCKAATVQKKSSHKPWLSNVPSSIVKASDLTTADILERQNKIRTSVNKEVGNLASTAPNSLSNLKRVPSPFNEFCRRDEGDGRSVADSQCSSNYKNITILKTDAPPTISVASRKV</sequence>
<evidence type="ECO:0000313" key="5">
    <source>
        <dbReference type="EnsemblMetazoa" id="SCAU007391-PA"/>
    </source>
</evidence>
<reference evidence="6" key="1">
    <citation type="submission" date="2015-05" db="EMBL/GenBank/DDBJ databases">
        <authorList>
            <person name="Wilson R.K."/>
            <person name="Warren W.C."/>
            <person name="Olafson P."/>
        </authorList>
    </citation>
    <scope>NUCLEOTIDE SEQUENCE [LARGE SCALE GENOMIC DNA]</scope>
    <source>
        <strain evidence="6">USDA</strain>
    </source>
</reference>
<feature type="compositionally biased region" description="Polar residues" evidence="2">
    <location>
        <begin position="1566"/>
        <end position="1578"/>
    </location>
</feature>
<gene>
    <name evidence="5" type="primary">106084203</name>
</gene>
<feature type="compositionally biased region" description="Polar residues" evidence="2">
    <location>
        <begin position="2281"/>
        <end position="2304"/>
    </location>
</feature>
<dbReference type="EnsemblMetazoa" id="SCAU007391-RB">
    <property type="protein sequence ID" value="SCAU007391-PB"/>
    <property type="gene ID" value="SCAU007391"/>
</dbReference>
<evidence type="ECO:0000256" key="2">
    <source>
        <dbReference type="SAM" id="MobiDB-lite"/>
    </source>
</evidence>
<feature type="region of interest" description="Disordered" evidence="2">
    <location>
        <begin position="2450"/>
        <end position="2483"/>
    </location>
</feature>
<dbReference type="InterPro" id="IPR024983">
    <property type="entry name" value="CHAT_dom"/>
</dbReference>
<keyword evidence="1" id="KW-0802">TPR repeat</keyword>
<accession>A0A1I8PER5</accession>
<feature type="domain" description="TTC28 C-terminal" evidence="4">
    <location>
        <begin position="1823"/>
        <end position="1929"/>
    </location>
</feature>
<feature type="region of interest" description="Disordered" evidence="2">
    <location>
        <begin position="1566"/>
        <end position="1590"/>
    </location>
</feature>
<evidence type="ECO:0000259" key="3">
    <source>
        <dbReference type="Pfam" id="PF12770"/>
    </source>
</evidence>
<dbReference type="InterPro" id="IPR019734">
    <property type="entry name" value="TPR_rpt"/>
</dbReference>
<dbReference type="KEGG" id="scac:106084203"/>
<dbReference type="VEuPathDB" id="VectorBase:SCAU007391"/>
<evidence type="ECO:0000259" key="4">
    <source>
        <dbReference type="Pfam" id="PF26117"/>
    </source>
</evidence>
<dbReference type="FunFam" id="1.25.40.10:FF:000209">
    <property type="entry name" value="Tetratricopeptide repeat domain 28"/>
    <property type="match status" value="1"/>
</dbReference>
<dbReference type="Pfam" id="PF13181">
    <property type="entry name" value="TPR_8"/>
    <property type="match status" value="1"/>
</dbReference>
<dbReference type="FunFam" id="1.25.40.10:FF:000416">
    <property type="entry name" value="Tetratricopeptide repeat protein 28"/>
    <property type="match status" value="1"/>
</dbReference>
<proteinExistence type="predicted"/>
<dbReference type="SUPFAM" id="SSF48452">
    <property type="entry name" value="TPR-like"/>
    <property type="match status" value="6"/>
</dbReference>
<dbReference type="Pfam" id="PF13176">
    <property type="entry name" value="TPR_7"/>
    <property type="match status" value="2"/>
</dbReference>
<evidence type="ECO:0000313" key="6">
    <source>
        <dbReference type="Proteomes" id="UP000095300"/>
    </source>
</evidence>
<dbReference type="FunFam" id="1.25.40.10:FF:000040">
    <property type="entry name" value="Tetratricopeptide repeat domain 28"/>
    <property type="match status" value="1"/>
</dbReference>
<feature type="repeat" description="TPR" evidence="1">
    <location>
        <begin position="878"/>
        <end position="911"/>
    </location>
</feature>
<dbReference type="InterPro" id="IPR058900">
    <property type="entry name" value="TTC28_C"/>
</dbReference>
<dbReference type="EnsemblMetazoa" id="SCAU007391-RA">
    <property type="protein sequence ID" value="SCAU007391-PA"/>
    <property type="gene ID" value="SCAU007391"/>
</dbReference>
<dbReference type="PROSITE" id="PS50005">
    <property type="entry name" value="TPR"/>
    <property type="match status" value="5"/>
</dbReference>
<feature type="repeat" description="TPR" evidence="1">
    <location>
        <begin position="1038"/>
        <end position="1071"/>
    </location>
</feature>
<feature type="region of interest" description="Disordered" evidence="2">
    <location>
        <begin position="2146"/>
        <end position="2181"/>
    </location>
</feature>
<reference evidence="5" key="2">
    <citation type="submission" date="2020-05" db="UniProtKB">
        <authorList>
            <consortium name="EnsemblMetazoa"/>
        </authorList>
    </citation>
    <scope>IDENTIFICATION</scope>
    <source>
        <strain evidence="5">USDA</strain>
    </source>
</reference>
<protein>
    <submittedName>
        <fullName evidence="5">Uncharacterized protein</fullName>
    </submittedName>
</protein>
<name>A0A1I8PER5_STOCA</name>
<keyword evidence="6" id="KW-1185">Reference proteome</keyword>
<dbReference type="PANTHER" id="PTHR10098:SF108">
    <property type="entry name" value="TETRATRICOPEPTIDE REPEAT PROTEIN 28"/>
    <property type="match status" value="1"/>
</dbReference>
<dbReference type="STRING" id="35570.A0A1I8PER5"/>
<feature type="repeat" description="TPR" evidence="1">
    <location>
        <begin position="127"/>
        <end position="160"/>
    </location>
</feature>
<dbReference type="Pfam" id="PF26117">
    <property type="entry name" value="TTC28_C"/>
    <property type="match status" value="1"/>
</dbReference>
<dbReference type="OrthoDB" id="626167at2759"/>
<feature type="region of interest" description="Disordered" evidence="2">
    <location>
        <begin position="2333"/>
        <end position="2376"/>
    </location>
</feature>
<organism evidence="5 6">
    <name type="scientific">Stomoxys calcitrans</name>
    <name type="common">Stable fly</name>
    <name type="synonym">Conops calcitrans</name>
    <dbReference type="NCBI Taxonomy" id="35570"/>
    <lineage>
        <taxon>Eukaryota</taxon>
        <taxon>Metazoa</taxon>
        <taxon>Ecdysozoa</taxon>
        <taxon>Arthropoda</taxon>
        <taxon>Hexapoda</taxon>
        <taxon>Insecta</taxon>
        <taxon>Pterygota</taxon>
        <taxon>Neoptera</taxon>
        <taxon>Endopterygota</taxon>
        <taxon>Diptera</taxon>
        <taxon>Brachycera</taxon>
        <taxon>Muscomorpha</taxon>
        <taxon>Muscoidea</taxon>
        <taxon>Muscidae</taxon>
        <taxon>Stomoxys</taxon>
    </lineage>
</organism>
<feature type="compositionally biased region" description="Low complexity" evidence="2">
    <location>
        <begin position="2450"/>
        <end position="2472"/>
    </location>
</feature>
<feature type="domain" description="CHAT" evidence="3">
    <location>
        <begin position="1390"/>
        <end position="1708"/>
    </location>
</feature>
<feature type="region of interest" description="Disordered" evidence="2">
    <location>
        <begin position="2281"/>
        <end position="2317"/>
    </location>
</feature>
<dbReference type="Pfam" id="PF12770">
    <property type="entry name" value="CHAT"/>
    <property type="match status" value="1"/>
</dbReference>
<dbReference type="InterPro" id="IPR011990">
    <property type="entry name" value="TPR-like_helical_dom_sf"/>
</dbReference>
<dbReference type="SMART" id="SM00028">
    <property type="entry name" value="TPR"/>
    <property type="match status" value="26"/>
</dbReference>